<reference evidence="8" key="1">
    <citation type="submission" date="2023-05" db="EMBL/GenBank/DDBJ databases">
        <title>Anaerotaeda fermentans gen. nov., sp. nov., a novel anaerobic planctomycete of the new family within the order Sedimentisphaerales isolated from Taman Peninsula, Russia.</title>
        <authorList>
            <person name="Khomyakova M.A."/>
            <person name="Merkel A.Y."/>
            <person name="Slobodkin A.I."/>
        </authorList>
    </citation>
    <scope>NUCLEOTIDE SEQUENCE</scope>
    <source>
        <strain evidence="8">M17dextr</strain>
    </source>
</reference>
<evidence type="ECO:0000313" key="9">
    <source>
        <dbReference type="Proteomes" id="UP001431776"/>
    </source>
</evidence>
<accession>A0AAW6TWA8</accession>
<keyword evidence="6" id="KW-1133">Transmembrane helix</keyword>
<dbReference type="InterPro" id="IPR050245">
    <property type="entry name" value="PrsA_foldase"/>
</dbReference>
<dbReference type="Proteomes" id="UP001431776">
    <property type="component" value="Unassembled WGS sequence"/>
</dbReference>
<comment type="catalytic activity">
    <reaction evidence="1">
        <text>[protein]-peptidylproline (omega=180) = [protein]-peptidylproline (omega=0)</text>
        <dbReference type="Rhea" id="RHEA:16237"/>
        <dbReference type="Rhea" id="RHEA-COMP:10747"/>
        <dbReference type="Rhea" id="RHEA-COMP:10748"/>
        <dbReference type="ChEBI" id="CHEBI:83833"/>
        <dbReference type="ChEBI" id="CHEBI:83834"/>
        <dbReference type="EC" id="5.2.1.8"/>
    </reaction>
</comment>
<evidence type="ECO:0000256" key="2">
    <source>
        <dbReference type="ARBA" id="ARBA00013194"/>
    </source>
</evidence>
<sequence>MNTKHAAFIISFVIVALGAVLVIGCRPEDAERAESADASEIVATIGDYAITKDELRQRLAQSIRPQRDSYNRPPERVTAESVLHEMLVEKAMILEGRALGYTDDESVSNSIGRYRQRRFIQALVNDYVQENVPVSQAEIDEKIAADPNVTPEQARVQVLQPKVGPVLRAYLAELQKKFELKKVERNFARAAQIHQRLLTQPAEPRGRTVFWITNQQIQTELGRDERDLVLATYTGGQFTLYDWFRALNEIAPPGRPKDLSTPGGVERLLDRGLEPAILEAEAVLRGYDKKEELVRDIRAREDMAILGKVRMEKYQEVPQPSDEQIRAYFDQNEQMFATEAALKIDQIWCKDFQTAEQVRKTLEGGGTFETVKAAQSLRAEEVERNTYASSEGVFWEELWKGEPGDIVGPVRGFYDDGIKWRVVKVIEKTPAEPRPYSDSVKSQVQSAMMAQQSRDHITRYGVSLLDKYPHEVYAEKIQDIDPLEVTGTEVDPAR</sequence>
<dbReference type="Pfam" id="PF13145">
    <property type="entry name" value="Rotamase_2"/>
    <property type="match status" value="1"/>
</dbReference>
<comment type="caution">
    <text evidence="8">The sequence shown here is derived from an EMBL/GenBank/DDBJ whole genome shotgun (WGS) entry which is preliminary data.</text>
</comment>
<organism evidence="8 9">
    <name type="scientific">Anaerobaca lacustris</name>
    <dbReference type="NCBI Taxonomy" id="3044600"/>
    <lineage>
        <taxon>Bacteria</taxon>
        <taxon>Pseudomonadati</taxon>
        <taxon>Planctomycetota</taxon>
        <taxon>Phycisphaerae</taxon>
        <taxon>Sedimentisphaerales</taxon>
        <taxon>Anaerobacaceae</taxon>
        <taxon>Anaerobaca</taxon>
    </lineage>
</organism>
<keyword evidence="6" id="KW-0812">Transmembrane</keyword>
<evidence type="ECO:0000256" key="1">
    <source>
        <dbReference type="ARBA" id="ARBA00000971"/>
    </source>
</evidence>
<keyword evidence="5 8" id="KW-0413">Isomerase</keyword>
<keyword evidence="6" id="KW-0472">Membrane</keyword>
<name>A0AAW6TWA8_9BACT</name>
<gene>
    <name evidence="8" type="ORF">QJ522_12970</name>
</gene>
<keyword evidence="9" id="KW-1185">Reference proteome</keyword>
<dbReference type="InterPro" id="IPR027304">
    <property type="entry name" value="Trigger_fact/SurA_dom_sf"/>
</dbReference>
<dbReference type="SUPFAM" id="SSF109998">
    <property type="entry name" value="Triger factor/SurA peptide-binding domain-like"/>
    <property type="match status" value="1"/>
</dbReference>
<evidence type="ECO:0000256" key="6">
    <source>
        <dbReference type="SAM" id="Phobius"/>
    </source>
</evidence>
<keyword evidence="4" id="KW-0697">Rotamase</keyword>
<evidence type="ECO:0000256" key="4">
    <source>
        <dbReference type="ARBA" id="ARBA00023110"/>
    </source>
</evidence>
<evidence type="ECO:0000259" key="7">
    <source>
        <dbReference type="Pfam" id="PF13145"/>
    </source>
</evidence>
<feature type="domain" description="PpiC" evidence="7">
    <location>
        <begin position="320"/>
        <end position="437"/>
    </location>
</feature>
<evidence type="ECO:0000256" key="3">
    <source>
        <dbReference type="ARBA" id="ARBA00022729"/>
    </source>
</evidence>
<dbReference type="InterPro" id="IPR000297">
    <property type="entry name" value="PPIase_PpiC"/>
</dbReference>
<dbReference type="GO" id="GO:0003755">
    <property type="term" value="F:peptidyl-prolyl cis-trans isomerase activity"/>
    <property type="evidence" value="ECO:0007669"/>
    <property type="project" value="UniProtKB-KW"/>
</dbReference>
<evidence type="ECO:0000256" key="5">
    <source>
        <dbReference type="ARBA" id="ARBA00023235"/>
    </source>
</evidence>
<dbReference type="PANTHER" id="PTHR47245">
    <property type="entry name" value="PEPTIDYLPROLYL ISOMERASE"/>
    <property type="match status" value="1"/>
</dbReference>
<dbReference type="EC" id="5.2.1.8" evidence="2"/>
<dbReference type="EMBL" id="JASCXX010000015">
    <property type="protein sequence ID" value="MDI6449963.1"/>
    <property type="molecule type" value="Genomic_DNA"/>
</dbReference>
<feature type="transmembrane region" description="Helical" evidence="6">
    <location>
        <begin position="6"/>
        <end position="25"/>
    </location>
</feature>
<keyword evidence="3" id="KW-0732">Signal</keyword>
<proteinExistence type="predicted"/>
<dbReference type="PROSITE" id="PS51257">
    <property type="entry name" value="PROKAR_LIPOPROTEIN"/>
    <property type="match status" value="1"/>
</dbReference>
<evidence type="ECO:0000313" key="8">
    <source>
        <dbReference type="EMBL" id="MDI6449963.1"/>
    </source>
</evidence>
<dbReference type="AlphaFoldDB" id="A0AAW6TWA8"/>
<protein>
    <recommendedName>
        <fullName evidence="2">peptidylprolyl isomerase</fullName>
        <ecNumber evidence="2">5.2.1.8</ecNumber>
    </recommendedName>
</protein>
<dbReference type="RefSeq" id="WP_349245371.1">
    <property type="nucleotide sequence ID" value="NZ_JASCXX010000015.1"/>
</dbReference>
<dbReference type="PANTHER" id="PTHR47245:SF1">
    <property type="entry name" value="FOLDASE PROTEIN PRSA"/>
    <property type="match status" value="1"/>
</dbReference>